<dbReference type="EMBL" id="VNHN01000035">
    <property type="protein sequence ID" value="TYP04075.1"/>
    <property type="molecule type" value="Genomic_DNA"/>
</dbReference>
<protein>
    <submittedName>
        <fullName evidence="1">Uncharacterized protein</fullName>
    </submittedName>
</protein>
<dbReference type="KEGG" id="xdo:XDD1_2440"/>
<dbReference type="OrthoDB" id="6438092at2"/>
<proteinExistence type="predicted"/>
<dbReference type="EMBL" id="FO704550">
    <property type="protein sequence ID" value="CDG18139.1"/>
    <property type="molecule type" value="Genomic_DNA"/>
</dbReference>
<dbReference type="Proteomes" id="UP000032721">
    <property type="component" value="Chromosome"/>
</dbReference>
<dbReference type="RefSeq" id="WP_045971211.1">
    <property type="nucleotide sequence ID" value="NZ_CAWMED010000001.1"/>
</dbReference>
<reference evidence="1 3" key="1">
    <citation type="submission" date="2013-07" db="EMBL/GenBank/DDBJ databases">
        <authorList>
            <person name="Genoscope - CEA"/>
        </authorList>
    </citation>
    <scope>NUCLEOTIDE SEQUENCE [LARGE SCALE GENOMIC DNA]</scope>
    <source>
        <strain evidence="1">FRM16</strain>
        <strain evidence="3">FRM16 / DSM 17909</strain>
    </source>
</reference>
<keyword evidence="4" id="KW-1185">Reference proteome</keyword>
<reference evidence="2 4" key="2">
    <citation type="submission" date="2019-07" db="EMBL/GenBank/DDBJ databases">
        <title>Genomic Encyclopedia of Type Strains, Phase I: the one thousand microbial genomes (KMG-I) project.</title>
        <authorList>
            <person name="Kyrpides N."/>
        </authorList>
    </citation>
    <scope>NUCLEOTIDE SEQUENCE [LARGE SCALE GENOMIC DNA]</scope>
    <source>
        <strain evidence="2 4">DSM 17909</strain>
    </source>
</reference>
<organism evidence="1 3">
    <name type="scientific">Xenorhabdus doucetiae</name>
    <dbReference type="NCBI Taxonomy" id="351671"/>
    <lineage>
        <taxon>Bacteria</taxon>
        <taxon>Pseudomonadati</taxon>
        <taxon>Pseudomonadota</taxon>
        <taxon>Gammaproteobacteria</taxon>
        <taxon>Enterobacterales</taxon>
        <taxon>Morganellaceae</taxon>
        <taxon>Xenorhabdus</taxon>
    </lineage>
</organism>
<evidence type="ECO:0000313" key="1">
    <source>
        <dbReference type="EMBL" id="CDG18139.1"/>
    </source>
</evidence>
<name>A0A068QTM8_9GAMM</name>
<sequence length="597" mass="69596">MNYFSFVGKQSIFETPFIISLQNDNKEDVVLSWIASDGNNVYHYWYKIFEEEIIFLHLEETIYKNIISFSNENYALSTSNNVKVFSLENNKRCGLINLKNIKSMQFDSKNKLWLLSGETLFKTLPNSFGEYYIFQKNVKSFLLNENKNYILSRDDENNFTLVMNEGEESFIYRIGEINCNSRTHFSIVSTESYIYIYIQPKDLIGENNNHLIVLNKYDFNSIKNISVDAVSHLSIKDINLSRWKNNDVLFLCERNNNVYLCHYNSVNEHITPISLPQHVVINFVSSNFYSSIYYIAIEYSSNKPVRKIFEVTNCGNKFVTRMIFEDVGYKLVIIKNGDCIFYGLLENKLSILKFSRVSRDVKILHQTKTKYPCISGINWLSVKKDILNLNCKKEDIIVIYYPGAHKLAMSGMQPNMFQECICRLFTKDNSKDYQGVIINLPSSFSSENNFEINKDINEDDYLRGVITELHEIGFNKIVLCSGSLGSLSILKFLHNTNSSIPTILINPVYDYNVLKESLIKNEAIINKLFAKIDTDMLIIHSKEDEVTPWEHSKSFTDASVKRKLYTLENDNHIFRRSDSWEYCNIEIDKFIMHLEFS</sequence>
<dbReference type="Proteomes" id="UP000324170">
    <property type="component" value="Unassembled WGS sequence"/>
</dbReference>
<dbReference type="SUPFAM" id="SSF53474">
    <property type="entry name" value="alpha/beta-Hydrolases"/>
    <property type="match status" value="1"/>
</dbReference>
<dbReference type="HOGENOM" id="CLU_457035_0_0_6"/>
<dbReference type="SUPFAM" id="SSF69322">
    <property type="entry name" value="Tricorn protease domain 2"/>
    <property type="match status" value="1"/>
</dbReference>
<evidence type="ECO:0000313" key="2">
    <source>
        <dbReference type="EMBL" id="TYP04075.1"/>
    </source>
</evidence>
<dbReference type="InterPro" id="IPR029058">
    <property type="entry name" value="AB_hydrolase_fold"/>
</dbReference>
<gene>
    <name evidence="2" type="ORF">LY16_02249</name>
    <name evidence="1" type="ORF">XDD1_2440</name>
</gene>
<dbReference type="STRING" id="351671.XDD1_2440"/>
<dbReference type="AlphaFoldDB" id="A0A068QTM8"/>
<evidence type="ECO:0000313" key="3">
    <source>
        <dbReference type="Proteomes" id="UP000032721"/>
    </source>
</evidence>
<dbReference type="Gene3D" id="3.40.50.1820">
    <property type="entry name" value="alpha/beta hydrolase"/>
    <property type="match status" value="1"/>
</dbReference>
<evidence type="ECO:0000313" key="4">
    <source>
        <dbReference type="Proteomes" id="UP000324170"/>
    </source>
</evidence>
<accession>A0A068QTM8</accession>